<comment type="caution">
    <text evidence="3">The sequence shown here is derived from an EMBL/GenBank/DDBJ whole genome shotgun (WGS) entry which is preliminary data.</text>
</comment>
<reference evidence="3" key="1">
    <citation type="submission" date="2019-08" db="EMBL/GenBank/DDBJ databases">
        <authorList>
            <person name="Kucharzyk K."/>
            <person name="Murdoch R.W."/>
            <person name="Higgins S."/>
            <person name="Loffler F."/>
        </authorList>
    </citation>
    <scope>NUCLEOTIDE SEQUENCE</scope>
</reference>
<sequence>MIPFPFKAFTGNGMIIERKAQSAVWGLLSILVLVVIAGGLVDIYRLYAARNWAYSVAQEAALAGASRGRDWDAVLNTGFIQLDQDVASIEAQKVVNSAMQTRGITGYSSSIRVLPDPFGGTISGFPPRPVRLGDGLSDWSSNEPAVGVYLEAPIQWTILNIFGIELKTVRVFASAGVVQ</sequence>
<accession>A0A644ZK34</accession>
<dbReference type="AlphaFoldDB" id="A0A644ZK34"/>
<protein>
    <recommendedName>
        <fullName evidence="2">Putative Flp pilus-assembly TadG-like N-terminal domain-containing protein</fullName>
    </recommendedName>
</protein>
<proteinExistence type="predicted"/>
<evidence type="ECO:0000256" key="1">
    <source>
        <dbReference type="SAM" id="Phobius"/>
    </source>
</evidence>
<keyword evidence="1" id="KW-1133">Transmembrane helix</keyword>
<keyword evidence="1" id="KW-0812">Transmembrane</keyword>
<dbReference type="InterPro" id="IPR028087">
    <property type="entry name" value="Tad_N"/>
</dbReference>
<dbReference type="EMBL" id="VSSQ01009243">
    <property type="protein sequence ID" value="MPM41087.1"/>
    <property type="molecule type" value="Genomic_DNA"/>
</dbReference>
<feature type="domain" description="Putative Flp pilus-assembly TadG-like N-terminal" evidence="2">
    <location>
        <begin position="22"/>
        <end position="66"/>
    </location>
</feature>
<dbReference type="Pfam" id="PF13400">
    <property type="entry name" value="Tad"/>
    <property type="match status" value="1"/>
</dbReference>
<name>A0A644ZK34_9ZZZZ</name>
<organism evidence="3">
    <name type="scientific">bioreactor metagenome</name>
    <dbReference type="NCBI Taxonomy" id="1076179"/>
    <lineage>
        <taxon>unclassified sequences</taxon>
        <taxon>metagenomes</taxon>
        <taxon>ecological metagenomes</taxon>
    </lineage>
</organism>
<gene>
    <name evidence="3" type="ORF">SDC9_87737</name>
</gene>
<evidence type="ECO:0000313" key="3">
    <source>
        <dbReference type="EMBL" id="MPM41087.1"/>
    </source>
</evidence>
<evidence type="ECO:0000259" key="2">
    <source>
        <dbReference type="Pfam" id="PF13400"/>
    </source>
</evidence>
<keyword evidence="1" id="KW-0472">Membrane</keyword>
<feature type="transmembrane region" description="Helical" evidence="1">
    <location>
        <begin position="23"/>
        <end position="44"/>
    </location>
</feature>